<comment type="caution">
    <text evidence="5">The sequence shown here is derived from an EMBL/GenBank/DDBJ whole genome shotgun (WGS) entry which is preliminary data.</text>
</comment>
<feature type="domain" description="Carbohydrate kinase FGGY N-terminal" evidence="4">
    <location>
        <begin position="10"/>
        <end position="100"/>
    </location>
</feature>
<keyword evidence="3" id="KW-0418">Kinase</keyword>
<comment type="similarity">
    <text evidence="1">Belongs to the FGGY kinase family.</text>
</comment>
<feature type="non-terminal residue" evidence="5">
    <location>
        <position position="1"/>
    </location>
</feature>
<dbReference type="Proteomes" id="UP000051574">
    <property type="component" value="Unassembled WGS sequence"/>
</dbReference>
<feature type="non-terminal residue" evidence="5">
    <location>
        <position position="102"/>
    </location>
</feature>
<name>A0A0T6B3Z8_9SCAR</name>
<dbReference type="PANTHER" id="PTHR10196">
    <property type="entry name" value="SUGAR KINASE"/>
    <property type="match status" value="1"/>
</dbReference>
<dbReference type="InterPro" id="IPR018484">
    <property type="entry name" value="FGGY_N"/>
</dbReference>
<evidence type="ECO:0000313" key="6">
    <source>
        <dbReference type="Proteomes" id="UP000051574"/>
    </source>
</evidence>
<accession>A0A0T6B3Z8</accession>
<dbReference type="GO" id="GO:0006071">
    <property type="term" value="P:glycerol metabolic process"/>
    <property type="evidence" value="ECO:0007669"/>
    <property type="project" value="TreeGrafter"/>
</dbReference>
<evidence type="ECO:0000256" key="3">
    <source>
        <dbReference type="ARBA" id="ARBA00022777"/>
    </source>
</evidence>
<sequence>PIIAEKEPLIGVIDAGTRTVKFCIFRSRHTKELVEHAVDITPIIPQEGWHEQDPREILNAVQHCIHEVTAKLPSLGYNVSDIVTVGVTNQRETTIVWDRTTG</sequence>
<dbReference type="AlphaFoldDB" id="A0A0T6B3Z8"/>
<dbReference type="PANTHER" id="PTHR10196:SF40">
    <property type="entry name" value="GLYCEROL KINASE"/>
    <property type="match status" value="1"/>
</dbReference>
<evidence type="ECO:0000259" key="4">
    <source>
        <dbReference type="Pfam" id="PF00370"/>
    </source>
</evidence>
<dbReference type="GO" id="GO:0006641">
    <property type="term" value="P:triglyceride metabolic process"/>
    <property type="evidence" value="ECO:0007669"/>
    <property type="project" value="TreeGrafter"/>
</dbReference>
<organism evidence="5 6">
    <name type="scientific">Oryctes borbonicus</name>
    <dbReference type="NCBI Taxonomy" id="1629725"/>
    <lineage>
        <taxon>Eukaryota</taxon>
        <taxon>Metazoa</taxon>
        <taxon>Ecdysozoa</taxon>
        <taxon>Arthropoda</taxon>
        <taxon>Hexapoda</taxon>
        <taxon>Insecta</taxon>
        <taxon>Pterygota</taxon>
        <taxon>Neoptera</taxon>
        <taxon>Endopterygota</taxon>
        <taxon>Coleoptera</taxon>
        <taxon>Polyphaga</taxon>
        <taxon>Scarabaeiformia</taxon>
        <taxon>Scarabaeidae</taxon>
        <taxon>Dynastinae</taxon>
        <taxon>Oryctes</taxon>
    </lineage>
</organism>
<dbReference type="Pfam" id="PF00370">
    <property type="entry name" value="FGGY_N"/>
    <property type="match status" value="1"/>
</dbReference>
<evidence type="ECO:0000313" key="5">
    <source>
        <dbReference type="EMBL" id="KRT82066.1"/>
    </source>
</evidence>
<dbReference type="GO" id="GO:0046167">
    <property type="term" value="P:glycerol-3-phosphate biosynthetic process"/>
    <property type="evidence" value="ECO:0007669"/>
    <property type="project" value="TreeGrafter"/>
</dbReference>
<keyword evidence="6" id="KW-1185">Reference proteome</keyword>
<evidence type="ECO:0000256" key="1">
    <source>
        <dbReference type="ARBA" id="ARBA00009156"/>
    </source>
</evidence>
<dbReference type="GO" id="GO:0004370">
    <property type="term" value="F:glycerol kinase activity"/>
    <property type="evidence" value="ECO:0007669"/>
    <property type="project" value="TreeGrafter"/>
</dbReference>
<dbReference type="InterPro" id="IPR043129">
    <property type="entry name" value="ATPase_NBD"/>
</dbReference>
<dbReference type="Gene3D" id="3.30.420.40">
    <property type="match status" value="1"/>
</dbReference>
<evidence type="ECO:0000256" key="2">
    <source>
        <dbReference type="ARBA" id="ARBA00022679"/>
    </source>
</evidence>
<dbReference type="SUPFAM" id="SSF53067">
    <property type="entry name" value="Actin-like ATPase domain"/>
    <property type="match status" value="1"/>
</dbReference>
<proteinExistence type="inferred from homology"/>
<keyword evidence="2" id="KW-0808">Transferase</keyword>
<gene>
    <name evidence="5" type="ORF">AMK59_3977</name>
</gene>
<dbReference type="GO" id="GO:0005739">
    <property type="term" value="C:mitochondrion"/>
    <property type="evidence" value="ECO:0007669"/>
    <property type="project" value="TreeGrafter"/>
</dbReference>
<protein>
    <recommendedName>
        <fullName evidence="4">Carbohydrate kinase FGGY N-terminal domain-containing protein</fullName>
    </recommendedName>
</protein>
<dbReference type="OrthoDB" id="5422795at2759"/>
<reference evidence="5 6" key="1">
    <citation type="submission" date="2015-09" db="EMBL/GenBank/DDBJ databases">
        <title>Draft genome of the scarab beetle Oryctes borbonicus.</title>
        <authorList>
            <person name="Meyer J.M."/>
            <person name="Markov G.V."/>
            <person name="Baskaran P."/>
            <person name="Herrmann M."/>
            <person name="Sommer R.J."/>
            <person name="Roedelsperger C."/>
        </authorList>
    </citation>
    <scope>NUCLEOTIDE SEQUENCE [LARGE SCALE GENOMIC DNA]</scope>
    <source>
        <strain evidence="5">OB123</strain>
        <tissue evidence="5">Whole animal</tissue>
    </source>
</reference>
<dbReference type="EMBL" id="LJIG01009945">
    <property type="protein sequence ID" value="KRT82066.1"/>
    <property type="molecule type" value="Genomic_DNA"/>
</dbReference>